<dbReference type="EMBL" id="JYDR01000022">
    <property type="protein sequence ID" value="KRY74917.1"/>
    <property type="molecule type" value="Genomic_DNA"/>
</dbReference>
<evidence type="ECO:0000313" key="5">
    <source>
        <dbReference type="Proteomes" id="UP000054805"/>
    </source>
</evidence>
<sequence length="76" mass="8545">MAAILVLETEDIKLDDQYVQSILCEISTINDITFRCSTQDVGCPYHIRSQSCDIEHIEALCHGLSMILSLAEVQPY</sequence>
<keyword evidence="5" id="KW-1185">Reference proteome</keyword>
<dbReference type="EMBL" id="JYDS01000001">
    <property type="protein sequence ID" value="KRZ34974.1"/>
    <property type="molecule type" value="Genomic_DNA"/>
</dbReference>
<comment type="caution">
    <text evidence="2">The sequence shown here is derived from an EMBL/GenBank/DDBJ whole genome shotgun (WGS) entry which is preliminary data.</text>
</comment>
<evidence type="ECO:0000313" key="4">
    <source>
        <dbReference type="Proteomes" id="UP000054632"/>
    </source>
</evidence>
<dbReference type="Proteomes" id="UP000054632">
    <property type="component" value="Unassembled WGS sequence"/>
</dbReference>
<proteinExistence type="predicted"/>
<dbReference type="AlphaFoldDB" id="A0A0V1JJ43"/>
<dbReference type="Proteomes" id="UP000054805">
    <property type="component" value="Unassembled WGS sequence"/>
</dbReference>
<reference evidence="4 5" key="1">
    <citation type="submission" date="2015-01" db="EMBL/GenBank/DDBJ databases">
        <title>Evolution of Trichinella species and genotypes.</title>
        <authorList>
            <person name="Korhonen P.K."/>
            <person name="Edoardo P."/>
            <person name="Giuseppe L.R."/>
            <person name="Gasser R.B."/>
        </authorList>
    </citation>
    <scope>NUCLEOTIDE SEQUENCE [LARGE SCALE GENOMIC DNA]</scope>
    <source>
        <strain evidence="1">ISS13</strain>
        <strain evidence="3">ISS176</strain>
        <strain evidence="2">ISS588</strain>
    </source>
</reference>
<gene>
    <name evidence="1" type="ORF">T4A_4608</name>
    <name evidence="2" type="ORF">T4B_13474</name>
    <name evidence="3" type="ORF">T4C_8977</name>
</gene>
<name>A0A0V1JJ43_TRIPS</name>
<protein>
    <submittedName>
        <fullName evidence="2">Uncharacterized protein</fullName>
    </submittedName>
</protein>
<evidence type="ECO:0000313" key="3">
    <source>
        <dbReference type="EMBL" id="KRZ44217.1"/>
    </source>
</evidence>
<accession>A0A0V1JJ43</accession>
<organism evidence="2 5">
    <name type="scientific">Trichinella pseudospiralis</name>
    <name type="common">Parasitic roundworm</name>
    <dbReference type="NCBI Taxonomy" id="6337"/>
    <lineage>
        <taxon>Eukaryota</taxon>
        <taxon>Metazoa</taxon>
        <taxon>Ecdysozoa</taxon>
        <taxon>Nematoda</taxon>
        <taxon>Enoplea</taxon>
        <taxon>Dorylaimia</taxon>
        <taxon>Trichinellida</taxon>
        <taxon>Trichinellidae</taxon>
        <taxon>Trichinella</taxon>
    </lineage>
</organism>
<evidence type="ECO:0000313" key="2">
    <source>
        <dbReference type="EMBL" id="KRZ34974.1"/>
    </source>
</evidence>
<evidence type="ECO:0000313" key="1">
    <source>
        <dbReference type="EMBL" id="KRY74917.1"/>
    </source>
</evidence>
<dbReference type="Proteomes" id="UP000054826">
    <property type="component" value="Unassembled WGS sequence"/>
</dbReference>
<dbReference type="EMBL" id="JYDV01000007">
    <property type="protein sequence ID" value="KRZ44217.1"/>
    <property type="molecule type" value="Genomic_DNA"/>
</dbReference>